<evidence type="ECO:0000313" key="1">
    <source>
        <dbReference type="EMBL" id="MBC8336402.1"/>
    </source>
</evidence>
<reference evidence="1 2" key="1">
    <citation type="submission" date="2020-08" db="EMBL/GenBank/DDBJ databases">
        <title>Bridging the membrane lipid divide: bacteria of the FCB group superphylum have the potential to synthesize archaeal ether lipids.</title>
        <authorList>
            <person name="Villanueva L."/>
            <person name="Von Meijenfeldt F.A.B."/>
            <person name="Westbye A.B."/>
            <person name="Yadav S."/>
            <person name="Hopmans E.C."/>
            <person name="Dutilh B.E."/>
            <person name="Sinninghe Damste J.S."/>
        </authorList>
    </citation>
    <scope>NUCLEOTIDE SEQUENCE [LARGE SCALE GENOMIC DNA]</scope>
    <source>
        <strain evidence="1">NIOZ-UU36</strain>
    </source>
</reference>
<accession>A0A8J6TKA0</accession>
<dbReference type="Proteomes" id="UP000614469">
    <property type="component" value="Unassembled WGS sequence"/>
</dbReference>
<organism evidence="1 2">
    <name type="scientific">Candidatus Desulfolinea nitratireducens</name>
    <dbReference type="NCBI Taxonomy" id="2841698"/>
    <lineage>
        <taxon>Bacteria</taxon>
        <taxon>Bacillati</taxon>
        <taxon>Chloroflexota</taxon>
        <taxon>Anaerolineae</taxon>
        <taxon>Anaerolineales</taxon>
        <taxon>Anaerolineales incertae sedis</taxon>
        <taxon>Candidatus Desulfolinea</taxon>
    </lineage>
</organism>
<dbReference type="Gene3D" id="3.10.450.620">
    <property type="entry name" value="JHP933, nucleotidyltransferase-like core domain"/>
    <property type="match status" value="1"/>
</dbReference>
<keyword evidence="1" id="KW-0808">Transferase</keyword>
<evidence type="ECO:0000313" key="2">
    <source>
        <dbReference type="Proteomes" id="UP000614469"/>
    </source>
</evidence>
<name>A0A8J6TKA0_9CHLR</name>
<dbReference type="Pfam" id="PF08843">
    <property type="entry name" value="AbiEii"/>
    <property type="match status" value="1"/>
</dbReference>
<dbReference type="GO" id="GO:0016740">
    <property type="term" value="F:transferase activity"/>
    <property type="evidence" value="ECO:0007669"/>
    <property type="project" value="UniProtKB-KW"/>
</dbReference>
<gene>
    <name evidence="1" type="ORF">H8E29_14145</name>
</gene>
<dbReference type="InterPro" id="IPR014942">
    <property type="entry name" value="AbiEii"/>
</dbReference>
<sequence length="268" mass="31344">MKAYLLKLCAEAETPLIAQHLMREYLQARILQSLQRAGAMQSLAFHGGTALRFLYEIPRYSEDLDFTLEHAPEAYDFRGYLRQIEQDFLAEAYMLDFKINDKRVVHKAFVRFRGLLYELGLSAHQDEVLAVKLEIDTNPPAGAILATTSLKRYVALNLQHHDRASLLAGKLHAVLQRVYPKGRDIFDLWWYLSQPEWDMPNLELLNHALAQSDWQGPVMVPDNWRGFVRRRLEELDWQKDVLHDIQAFLITPEWEMQVDKKKLLELLM</sequence>
<comment type="caution">
    <text evidence="1">The sequence shown here is derived from an EMBL/GenBank/DDBJ whole genome shotgun (WGS) entry which is preliminary data.</text>
</comment>
<proteinExistence type="predicted"/>
<protein>
    <submittedName>
        <fullName evidence="1">Nucleotidyl transferase AbiEii/AbiGii toxin family protein</fullName>
    </submittedName>
</protein>
<dbReference type="EMBL" id="JACNJN010000159">
    <property type="protein sequence ID" value="MBC8336402.1"/>
    <property type="molecule type" value="Genomic_DNA"/>
</dbReference>
<dbReference type="AlphaFoldDB" id="A0A8J6TKA0"/>